<organism evidence="1">
    <name type="scientific">Arundo donax</name>
    <name type="common">Giant reed</name>
    <name type="synonym">Donax arundinaceus</name>
    <dbReference type="NCBI Taxonomy" id="35708"/>
    <lineage>
        <taxon>Eukaryota</taxon>
        <taxon>Viridiplantae</taxon>
        <taxon>Streptophyta</taxon>
        <taxon>Embryophyta</taxon>
        <taxon>Tracheophyta</taxon>
        <taxon>Spermatophyta</taxon>
        <taxon>Magnoliopsida</taxon>
        <taxon>Liliopsida</taxon>
        <taxon>Poales</taxon>
        <taxon>Poaceae</taxon>
        <taxon>PACMAD clade</taxon>
        <taxon>Arundinoideae</taxon>
        <taxon>Arundineae</taxon>
        <taxon>Arundo</taxon>
    </lineage>
</organism>
<reference evidence="1" key="2">
    <citation type="journal article" date="2015" name="Data Brief">
        <title>Shoot transcriptome of the giant reed, Arundo donax.</title>
        <authorList>
            <person name="Barrero R.A."/>
            <person name="Guerrero F.D."/>
            <person name="Moolhuijzen P."/>
            <person name="Goolsby J.A."/>
            <person name="Tidwell J."/>
            <person name="Bellgard S.E."/>
            <person name="Bellgard M.I."/>
        </authorList>
    </citation>
    <scope>NUCLEOTIDE SEQUENCE</scope>
    <source>
        <tissue evidence="1">Shoot tissue taken approximately 20 cm above the soil surface</tissue>
    </source>
</reference>
<name>A0A0A9HFT9_ARUDO</name>
<reference evidence="1" key="1">
    <citation type="submission" date="2014-09" db="EMBL/GenBank/DDBJ databases">
        <authorList>
            <person name="Magalhaes I.L.F."/>
            <person name="Oliveira U."/>
            <person name="Santos F.R."/>
            <person name="Vidigal T.H.D.A."/>
            <person name="Brescovit A.D."/>
            <person name="Santos A.J."/>
        </authorList>
    </citation>
    <scope>NUCLEOTIDE SEQUENCE</scope>
    <source>
        <tissue evidence="1">Shoot tissue taken approximately 20 cm above the soil surface</tissue>
    </source>
</reference>
<evidence type="ECO:0000313" key="1">
    <source>
        <dbReference type="EMBL" id="JAE34659.1"/>
    </source>
</evidence>
<sequence>MRELQSSCVVGKRLEVYLGRHDEILRS</sequence>
<proteinExistence type="predicted"/>
<accession>A0A0A9HFT9</accession>
<dbReference type="AlphaFoldDB" id="A0A0A9HFT9"/>
<protein>
    <submittedName>
        <fullName evidence="1">Uncharacterized protein</fullName>
    </submittedName>
</protein>
<dbReference type="EMBL" id="GBRH01163237">
    <property type="protein sequence ID" value="JAE34659.1"/>
    <property type="molecule type" value="Transcribed_RNA"/>
</dbReference>